<evidence type="ECO:0000313" key="1">
    <source>
        <dbReference type="EMBL" id="MDH5822020.1"/>
    </source>
</evidence>
<dbReference type="EMBL" id="JARXRM010000016">
    <property type="protein sequence ID" value="MDH5822020.1"/>
    <property type="molecule type" value="Genomic_DNA"/>
</dbReference>
<protein>
    <recommendedName>
        <fullName evidence="3">DUF4404 family protein</fullName>
    </recommendedName>
</protein>
<gene>
    <name evidence="1" type="ORF">QFW77_03295</name>
</gene>
<sequence>MSVAPQPWLEQIEQMRSEGLINADDEAALIRQLNDCQAAIEEALARIAPEYQRRVGEDGKESADAWLAATAREIGEREGAGMRRIFEQFTSPGLTAESA</sequence>
<keyword evidence="2" id="KW-1185">Reference proteome</keyword>
<proteinExistence type="predicted"/>
<dbReference type="RefSeq" id="WP_280572853.1">
    <property type="nucleotide sequence ID" value="NZ_JARXRM010000016.1"/>
</dbReference>
<dbReference type="Proteomes" id="UP001156940">
    <property type="component" value="Unassembled WGS sequence"/>
</dbReference>
<evidence type="ECO:0008006" key="3">
    <source>
        <dbReference type="Google" id="ProtNLM"/>
    </source>
</evidence>
<organism evidence="1 2">
    <name type="scientific">Luteimonas endophytica</name>
    <dbReference type="NCBI Taxonomy" id="3042023"/>
    <lineage>
        <taxon>Bacteria</taxon>
        <taxon>Pseudomonadati</taxon>
        <taxon>Pseudomonadota</taxon>
        <taxon>Gammaproteobacteria</taxon>
        <taxon>Lysobacterales</taxon>
        <taxon>Lysobacteraceae</taxon>
        <taxon>Luteimonas</taxon>
    </lineage>
</organism>
<name>A0ABT6J5Z4_9GAMM</name>
<comment type="caution">
    <text evidence="1">The sequence shown here is derived from an EMBL/GenBank/DDBJ whole genome shotgun (WGS) entry which is preliminary data.</text>
</comment>
<reference evidence="1 2" key="1">
    <citation type="submission" date="2023-04" db="EMBL/GenBank/DDBJ databases">
        <title>Luteimonas endophyticus RD2P54.</title>
        <authorList>
            <person name="Sun J.-Q."/>
        </authorList>
    </citation>
    <scope>NUCLEOTIDE SEQUENCE [LARGE SCALE GENOMIC DNA]</scope>
    <source>
        <strain evidence="1 2">RD2P54</strain>
    </source>
</reference>
<accession>A0ABT6J5Z4</accession>
<evidence type="ECO:0000313" key="2">
    <source>
        <dbReference type="Proteomes" id="UP001156940"/>
    </source>
</evidence>